<dbReference type="PANTHER" id="PTHR12223:SF28">
    <property type="entry name" value="LECTIN, MANNOSE BINDING 1 LIKE"/>
    <property type="match status" value="1"/>
</dbReference>
<evidence type="ECO:0000256" key="7">
    <source>
        <dbReference type="SAM" id="MobiDB-lite"/>
    </source>
</evidence>
<sequence>MRLRSSLALAAIASIAQAHQYLLNDLSFGFGTKITEHGSTIPHFTLQGQPYLPEVLSNKIVLTPPAPGNQRGAIWADNSLEHDEWTADVSFRVNGPERGSANMNIWLVRDGSHEVRSGGIYTVAHFQGLVLAIDQYGGSGGMIRGFLNDGTTDFKASHVDGLSFGHCNYAYRNLGRPSELKISQTHEHLRVDVDGRLCFQSEHIEIPRGYRFGVTAASAENPDSVELFKLVVLSDKHDAGHHQQEHHDEHHDAHHDEHHDAHHDQHYDAHHDQHYDGHHDEHYDAAHDQKSQHHAEGDHAPPAKFVRGHGHHDAVHDDEHFTYEADIPDQDAGKYTSSKAQFEDLHTRLQSVNHHLSTIFRQVSHQSTMDERRHEELSTMIHSVKVALEKLSDLDHRIQNMEKEMRTVRSEISHKVQSTENNLKSIVGDTHSYLAAKVEQHAAPGHGRLIFVIVASQVILFTAYVVYKRRKSSIGKKYL</sequence>
<reference evidence="11" key="3">
    <citation type="submission" date="2011-03" db="EMBL/GenBank/DDBJ databases">
        <title>Annotation of Magnaporthe poae ATCC 64411.</title>
        <authorList>
            <person name="Ma L.-J."/>
            <person name="Dead R."/>
            <person name="Young S.K."/>
            <person name="Zeng Q."/>
            <person name="Gargeya S."/>
            <person name="Fitzgerald M."/>
            <person name="Haas B."/>
            <person name="Abouelleil A."/>
            <person name="Alvarado L."/>
            <person name="Arachchi H.M."/>
            <person name="Berlin A."/>
            <person name="Brown A."/>
            <person name="Chapman S.B."/>
            <person name="Chen Z."/>
            <person name="Dunbar C."/>
            <person name="Freedman E."/>
            <person name="Gearin G."/>
            <person name="Gellesch M."/>
            <person name="Goldberg J."/>
            <person name="Griggs A."/>
            <person name="Gujja S."/>
            <person name="Heiman D."/>
            <person name="Howarth C."/>
            <person name="Larson L."/>
            <person name="Lui A."/>
            <person name="MacDonald P.J.P."/>
            <person name="Mehta T."/>
            <person name="Montmayeur A."/>
            <person name="Murphy C."/>
            <person name="Neiman D."/>
            <person name="Pearson M."/>
            <person name="Priest M."/>
            <person name="Roberts A."/>
            <person name="Saif S."/>
            <person name="Shea T."/>
            <person name="Shenoy N."/>
            <person name="Sisk P."/>
            <person name="Stolte C."/>
            <person name="Sykes S."/>
            <person name="Yandava C."/>
            <person name="Wortman J."/>
            <person name="Nusbaum C."/>
            <person name="Birren B."/>
        </authorList>
    </citation>
    <scope>NUCLEOTIDE SEQUENCE</scope>
    <source>
        <strain evidence="11">ATCC 64411</strain>
    </source>
</reference>
<dbReference type="PROSITE" id="PS51328">
    <property type="entry name" value="L_LECTIN_LIKE"/>
    <property type="match status" value="1"/>
</dbReference>
<dbReference type="InterPro" id="IPR035661">
    <property type="entry name" value="EMP46/EMP47_N"/>
</dbReference>
<dbReference type="eggNOG" id="ENOG502QR1C">
    <property type="taxonomic scope" value="Eukaryota"/>
</dbReference>
<dbReference type="GO" id="GO:0005793">
    <property type="term" value="C:endoplasmic reticulum-Golgi intermediate compartment"/>
    <property type="evidence" value="ECO:0007669"/>
    <property type="project" value="TreeGrafter"/>
</dbReference>
<dbReference type="AlphaFoldDB" id="A0A0C4E611"/>
<dbReference type="InterPro" id="IPR051136">
    <property type="entry name" value="Intracellular_Lectin-GPT"/>
</dbReference>
<evidence type="ECO:0000313" key="12">
    <source>
        <dbReference type="EnsemblFungi" id="MAPG_07940T0"/>
    </source>
</evidence>
<name>A0A0C4E611_MAGP6</name>
<keyword evidence="5 8" id="KW-0472">Membrane</keyword>
<organism evidence="12 13">
    <name type="scientific">Magnaporthiopsis poae (strain ATCC 64411 / 73-15)</name>
    <name type="common">Kentucky bluegrass fungus</name>
    <name type="synonym">Magnaporthe poae</name>
    <dbReference type="NCBI Taxonomy" id="644358"/>
    <lineage>
        <taxon>Eukaryota</taxon>
        <taxon>Fungi</taxon>
        <taxon>Dikarya</taxon>
        <taxon>Ascomycota</taxon>
        <taxon>Pezizomycotina</taxon>
        <taxon>Sordariomycetes</taxon>
        <taxon>Sordariomycetidae</taxon>
        <taxon>Magnaporthales</taxon>
        <taxon>Magnaporthaceae</taxon>
        <taxon>Magnaporthiopsis</taxon>
    </lineage>
</organism>
<reference evidence="12" key="4">
    <citation type="journal article" date="2015" name="G3 (Bethesda)">
        <title>Genome sequences of three phytopathogenic species of the Magnaporthaceae family of fungi.</title>
        <authorList>
            <person name="Okagaki L.H."/>
            <person name="Nunes C.C."/>
            <person name="Sailsbery J."/>
            <person name="Clay B."/>
            <person name="Brown D."/>
            <person name="John T."/>
            <person name="Oh Y."/>
            <person name="Young N."/>
            <person name="Fitzgerald M."/>
            <person name="Haas B.J."/>
            <person name="Zeng Q."/>
            <person name="Young S."/>
            <person name="Adiconis X."/>
            <person name="Fan L."/>
            <person name="Levin J.Z."/>
            <person name="Mitchell T.K."/>
            <person name="Okubara P.A."/>
            <person name="Farman M.L."/>
            <person name="Kohn L.M."/>
            <person name="Birren B."/>
            <person name="Ma L.-J."/>
            <person name="Dean R.A."/>
        </authorList>
    </citation>
    <scope>NUCLEOTIDE SEQUENCE</scope>
    <source>
        <strain evidence="12">ATCC 64411 / 73-15</strain>
    </source>
</reference>
<dbReference type="Pfam" id="PF03388">
    <property type="entry name" value="Lectin_leg-like"/>
    <property type="match status" value="1"/>
</dbReference>
<evidence type="ECO:0000256" key="9">
    <source>
        <dbReference type="SAM" id="SignalP"/>
    </source>
</evidence>
<evidence type="ECO:0000256" key="2">
    <source>
        <dbReference type="ARBA" id="ARBA00022692"/>
    </source>
</evidence>
<evidence type="ECO:0000313" key="11">
    <source>
        <dbReference type="EMBL" id="KLU88959.1"/>
    </source>
</evidence>
<feature type="signal peptide" evidence="9">
    <location>
        <begin position="1"/>
        <end position="18"/>
    </location>
</feature>
<evidence type="ECO:0000313" key="13">
    <source>
        <dbReference type="Proteomes" id="UP000011715"/>
    </source>
</evidence>
<dbReference type="GO" id="GO:0030134">
    <property type="term" value="C:COPII-coated ER to Golgi transport vesicle"/>
    <property type="evidence" value="ECO:0007669"/>
    <property type="project" value="TreeGrafter"/>
</dbReference>
<keyword evidence="6" id="KW-0175">Coiled coil</keyword>
<reference evidence="13" key="1">
    <citation type="submission" date="2010-05" db="EMBL/GenBank/DDBJ databases">
        <title>The genome sequence of Magnaporthe poae strain ATCC 64411.</title>
        <authorList>
            <person name="Ma L.-J."/>
            <person name="Dead R."/>
            <person name="Young S."/>
            <person name="Zeng Q."/>
            <person name="Koehrsen M."/>
            <person name="Alvarado L."/>
            <person name="Berlin A."/>
            <person name="Chapman S.B."/>
            <person name="Chen Z."/>
            <person name="Freedman E."/>
            <person name="Gellesch M."/>
            <person name="Goldberg J."/>
            <person name="Griggs A."/>
            <person name="Gujja S."/>
            <person name="Heilman E.R."/>
            <person name="Heiman D."/>
            <person name="Hepburn T."/>
            <person name="Howarth C."/>
            <person name="Jen D."/>
            <person name="Larson L."/>
            <person name="Mehta T."/>
            <person name="Neiman D."/>
            <person name="Pearson M."/>
            <person name="Roberts A."/>
            <person name="Saif S."/>
            <person name="Shea T."/>
            <person name="Shenoy N."/>
            <person name="Sisk P."/>
            <person name="Stolte C."/>
            <person name="Sykes S."/>
            <person name="Walk T."/>
            <person name="White J."/>
            <person name="Yandava C."/>
            <person name="Haas B."/>
            <person name="Nusbaum C."/>
            <person name="Birren B."/>
        </authorList>
    </citation>
    <scope>NUCLEOTIDE SEQUENCE [LARGE SCALE GENOMIC DNA]</scope>
    <source>
        <strain evidence="13">ATCC 64411 / 73-15</strain>
    </source>
</reference>
<reference evidence="12" key="5">
    <citation type="submission" date="2015-06" db="UniProtKB">
        <authorList>
            <consortium name="EnsemblFungi"/>
        </authorList>
    </citation>
    <scope>IDENTIFICATION</scope>
    <source>
        <strain evidence="12">ATCC 64411</strain>
    </source>
</reference>
<evidence type="ECO:0000256" key="8">
    <source>
        <dbReference type="SAM" id="Phobius"/>
    </source>
</evidence>
<protein>
    <recommendedName>
        <fullName evidence="10">L-type lectin-like domain-containing protein</fullName>
    </recommendedName>
</protein>
<feature type="chain" id="PRO_5009385742" description="L-type lectin-like domain-containing protein" evidence="9">
    <location>
        <begin position="19"/>
        <end position="479"/>
    </location>
</feature>
<dbReference type="CDD" id="cd06903">
    <property type="entry name" value="lectin_EMP46_EMP47"/>
    <property type="match status" value="1"/>
</dbReference>
<keyword evidence="2 8" id="KW-0812">Transmembrane</keyword>
<dbReference type="STRING" id="644358.A0A0C4E611"/>
<keyword evidence="3 9" id="KW-0732">Signal</keyword>
<dbReference type="VEuPathDB" id="FungiDB:MAPG_07940"/>
<dbReference type="Proteomes" id="UP000011715">
    <property type="component" value="Unassembled WGS sequence"/>
</dbReference>
<evidence type="ECO:0000256" key="3">
    <source>
        <dbReference type="ARBA" id="ARBA00022729"/>
    </source>
</evidence>
<evidence type="ECO:0000256" key="4">
    <source>
        <dbReference type="ARBA" id="ARBA00022989"/>
    </source>
</evidence>
<proteinExistence type="predicted"/>
<evidence type="ECO:0000256" key="5">
    <source>
        <dbReference type="ARBA" id="ARBA00023136"/>
    </source>
</evidence>
<evidence type="ECO:0000256" key="1">
    <source>
        <dbReference type="ARBA" id="ARBA00004479"/>
    </source>
</evidence>
<dbReference type="PANTHER" id="PTHR12223">
    <property type="entry name" value="VESICULAR MANNOSE-BINDING LECTIN"/>
    <property type="match status" value="1"/>
</dbReference>
<feature type="compositionally biased region" description="Basic and acidic residues" evidence="7">
    <location>
        <begin position="237"/>
        <end position="301"/>
    </location>
</feature>
<dbReference type="EMBL" id="GL876972">
    <property type="protein sequence ID" value="KLU88959.1"/>
    <property type="molecule type" value="Genomic_DNA"/>
</dbReference>
<gene>
    <name evidence="11" type="ORF">MAPG_07940</name>
</gene>
<feature type="domain" description="L-type lectin-like" evidence="10">
    <location>
        <begin position="20"/>
        <end position="235"/>
    </location>
</feature>
<dbReference type="OrthoDB" id="10265193at2759"/>
<reference evidence="11" key="2">
    <citation type="submission" date="2010-05" db="EMBL/GenBank/DDBJ databases">
        <title>The Genome Sequence of Magnaporthe poae strain ATCC 64411.</title>
        <authorList>
            <consortium name="The Broad Institute Genome Sequencing Platform"/>
            <consortium name="Broad Institute Genome Sequencing Center for Infectious Disease"/>
            <person name="Ma L.-J."/>
            <person name="Dead R."/>
            <person name="Young S."/>
            <person name="Zeng Q."/>
            <person name="Koehrsen M."/>
            <person name="Alvarado L."/>
            <person name="Berlin A."/>
            <person name="Chapman S.B."/>
            <person name="Chen Z."/>
            <person name="Freedman E."/>
            <person name="Gellesch M."/>
            <person name="Goldberg J."/>
            <person name="Griggs A."/>
            <person name="Gujja S."/>
            <person name="Heilman E.R."/>
            <person name="Heiman D."/>
            <person name="Hepburn T."/>
            <person name="Howarth C."/>
            <person name="Jen D."/>
            <person name="Larson L."/>
            <person name="Mehta T."/>
            <person name="Neiman D."/>
            <person name="Pearson M."/>
            <person name="Roberts A."/>
            <person name="Saif S."/>
            <person name="Shea T."/>
            <person name="Shenoy N."/>
            <person name="Sisk P."/>
            <person name="Stolte C."/>
            <person name="Sykes S."/>
            <person name="Walk T."/>
            <person name="White J."/>
            <person name="Yandava C."/>
            <person name="Haas B."/>
            <person name="Nusbaum C."/>
            <person name="Birren B."/>
        </authorList>
    </citation>
    <scope>NUCLEOTIDE SEQUENCE</scope>
    <source>
        <strain evidence="11">ATCC 64411</strain>
    </source>
</reference>
<evidence type="ECO:0000256" key="6">
    <source>
        <dbReference type="SAM" id="Coils"/>
    </source>
</evidence>
<evidence type="ECO:0000259" key="10">
    <source>
        <dbReference type="PROSITE" id="PS51328"/>
    </source>
</evidence>
<dbReference type="OMA" id="WSAEFQF"/>
<accession>A0A0C4E611</accession>
<dbReference type="EnsemblFungi" id="MAPG_07940T0">
    <property type="protein sequence ID" value="MAPG_07940T0"/>
    <property type="gene ID" value="MAPG_07940"/>
</dbReference>
<comment type="subcellular location">
    <subcellularLocation>
        <location evidence="1">Membrane</location>
        <topology evidence="1">Single-pass type I membrane protein</topology>
    </subcellularLocation>
</comment>
<dbReference type="InterPro" id="IPR005052">
    <property type="entry name" value="Lectin_leg"/>
</dbReference>
<dbReference type="GO" id="GO:0005537">
    <property type="term" value="F:D-mannose binding"/>
    <property type="evidence" value="ECO:0007669"/>
    <property type="project" value="TreeGrafter"/>
</dbReference>
<feature type="transmembrane region" description="Helical" evidence="8">
    <location>
        <begin position="449"/>
        <end position="467"/>
    </location>
</feature>
<feature type="region of interest" description="Disordered" evidence="7">
    <location>
        <begin position="237"/>
        <end position="310"/>
    </location>
</feature>
<dbReference type="Gene3D" id="2.60.120.200">
    <property type="match status" value="1"/>
</dbReference>
<feature type="coiled-coil region" evidence="6">
    <location>
        <begin position="384"/>
        <end position="411"/>
    </location>
</feature>
<keyword evidence="4 8" id="KW-1133">Transmembrane helix</keyword>
<dbReference type="GO" id="GO:0000139">
    <property type="term" value="C:Golgi membrane"/>
    <property type="evidence" value="ECO:0007669"/>
    <property type="project" value="TreeGrafter"/>
</dbReference>
<dbReference type="GO" id="GO:0005789">
    <property type="term" value="C:endoplasmic reticulum membrane"/>
    <property type="evidence" value="ECO:0007669"/>
    <property type="project" value="TreeGrafter"/>
</dbReference>
<dbReference type="GO" id="GO:0006888">
    <property type="term" value="P:endoplasmic reticulum to Golgi vesicle-mediated transport"/>
    <property type="evidence" value="ECO:0007669"/>
    <property type="project" value="TreeGrafter"/>
</dbReference>
<keyword evidence="13" id="KW-1185">Reference proteome</keyword>
<dbReference type="EMBL" id="ADBL01001919">
    <property type="status" value="NOT_ANNOTATED_CDS"/>
    <property type="molecule type" value="Genomic_DNA"/>
</dbReference>
<dbReference type="InterPro" id="IPR013320">
    <property type="entry name" value="ConA-like_dom_sf"/>
</dbReference>
<dbReference type="SUPFAM" id="SSF49899">
    <property type="entry name" value="Concanavalin A-like lectins/glucanases"/>
    <property type="match status" value="1"/>
</dbReference>